<dbReference type="OrthoDB" id="113459at2"/>
<keyword evidence="7" id="KW-1185">Reference proteome</keyword>
<organism evidence="6 7">
    <name type="scientific">Pontimonas salivibrio</name>
    <dbReference type="NCBI Taxonomy" id="1159327"/>
    <lineage>
        <taxon>Bacteria</taxon>
        <taxon>Bacillati</taxon>
        <taxon>Actinomycetota</taxon>
        <taxon>Actinomycetes</taxon>
        <taxon>Micrococcales</taxon>
        <taxon>Microbacteriaceae</taxon>
        <taxon>Pontimonas</taxon>
    </lineage>
</organism>
<evidence type="ECO:0000256" key="4">
    <source>
        <dbReference type="ARBA" id="ARBA00022842"/>
    </source>
</evidence>
<dbReference type="EMBL" id="CP026923">
    <property type="protein sequence ID" value="AVG24391.1"/>
    <property type="molecule type" value="Genomic_DNA"/>
</dbReference>
<dbReference type="Proteomes" id="UP000243077">
    <property type="component" value="Chromosome"/>
</dbReference>
<keyword evidence="3" id="KW-0378">Hydrolase</keyword>
<dbReference type="KEGG" id="psai:C3B54_111449"/>
<sequence>MGDQTSTPPLLDGRNLCVLDTCVLVPVSLTDTLLRCAETGLFSPIWSEGILSELTRALLQAHPDQDPRLLQRRVRMMAKAFPGAVHDLTEERERVVRGLPDSGDEHVLELALSVHASLIVTINLRDFPDEICNPLGVRAIHPGDLLVAFATDAPRLIADVLSSQARDTRSPAMTVSRVVSSLGAHVPDFVSYWRAHPDNPES</sequence>
<dbReference type="GO" id="GO:0016787">
    <property type="term" value="F:hydrolase activity"/>
    <property type="evidence" value="ECO:0007669"/>
    <property type="project" value="UniProtKB-KW"/>
</dbReference>
<evidence type="ECO:0000256" key="1">
    <source>
        <dbReference type="ARBA" id="ARBA00022722"/>
    </source>
</evidence>
<gene>
    <name evidence="6" type="ORF">C3B54_111449</name>
</gene>
<keyword evidence="1" id="KW-0540">Nuclease</keyword>
<keyword evidence="2" id="KW-0479">Metal-binding</keyword>
<proteinExistence type="predicted"/>
<evidence type="ECO:0000256" key="2">
    <source>
        <dbReference type="ARBA" id="ARBA00022723"/>
    </source>
</evidence>
<dbReference type="AlphaFoldDB" id="A0A2L2BRW2"/>
<accession>A0A2L2BRW2</accession>
<dbReference type="InterPro" id="IPR002716">
    <property type="entry name" value="PIN_dom"/>
</dbReference>
<reference evidence="6 7" key="1">
    <citation type="submission" date="2018-02" db="EMBL/GenBank/DDBJ databases">
        <title>Complete genome of the streamlined marine actinobacterium Pontimonas salivibrio CL-TW6 adapted to coastal planktonic lifestype.</title>
        <authorList>
            <person name="Cho B.C."/>
            <person name="Hardies S.C."/>
            <person name="Jang G.I."/>
            <person name="Hwang C.Y."/>
        </authorList>
    </citation>
    <scope>NUCLEOTIDE SEQUENCE [LARGE SCALE GENOMIC DNA]</scope>
    <source>
        <strain evidence="6 7">CL-TW6</strain>
    </source>
</reference>
<dbReference type="RefSeq" id="WP_104913874.1">
    <property type="nucleotide sequence ID" value="NZ_CP026923.1"/>
</dbReference>
<evidence type="ECO:0000256" key="3">
    <source>
        <dbReference type="ARBA" id="ARBA00022801"/>
    </source>
</evidence>
<dbReference type="GO" id="GO:0046872">
    <property type="term" value="F:metal ion binding"/>
    <property type="evidence" value="ECO:0007669"/>
    <property type="project" value="UniProtKB-KW"/>
</dbReference>
<dbReference type="GO" id="GO:0004518">
    <property type="term" value="F:nuclease activity"/>
    <property type="evidence" value="ECO:0007669"/>
    <property type="project" value="UniProtKB-KW"/>
</dbReference>
<protein>
    <submittedName>
        <fullName evidence="6">VapC-like toxin</fullName>
    </submittedName>
</protein>
<dbReference type="Pfam" id="PF13470">
    <property type="entry name" value="PIN_3"/>
    <property type="match status" value="1"/>
</dbReference>
<feature type="domain" description="PIN" evidence="5">
    <location>
        <begin position="18"/>
        <end position="124"/>
    </location>
</feature>
<name>A0A2L2BRW2_9MICO</name>
<evidence type="ECO:0000259" key="5">
    <source>
        <dbReference type="Pfam" id="PF13470"/>
    </source>
</evidence>
<keyword evidence="4" id="KW-0460">Magnesium</keyword>
<evidence type="ECO:0000313" key="6">
    <source>
        <dbReference type="EMBL" id="AVG24391.1"/>
    </source>
</evidence>
<evidence type="ECO:0000313" key="7">
    <source>
        <dbReference type="Proteomes" id="UP000243077"/>
    </source>
</evidence>